<feature type="compositionally biased region" description="Polar residues" evidence="1">
    <location>
        <begin position="599"/>
        <end position="613"/>
    </location>
</feature>
<dbReference type="SUPFAM" id="SSF50729">
    <property type="entry name" value="PH domain-like"/>
    <property type="match status" value="1"/>
</dbReference>
<feature type="region of interest" description="Disordered" evidence="1">
    <location>
        <begin position="542"/>
        <end position="651"/>
    </location>
</feature>
<feature type="compositionally biased region" description="Basic and acidic residues" evidence="1">
    <location>
        <begin position="185"/>
        <end position="194"/>
    </location>
</feature>
<evidence type="ECO:0000313" key="3">
    <source>
        <dbReference type="EMBL" id="RDW84907.1"/>
    </source>
</evidence>
<keyword evidence="4" id="KW-1185">Reference proteome</keyword>
<accession>A0A3D8SEY0</accession>
<feature type="region of interest" description="Disordered" evidence="1">
    <location>
        <begin position="1430"/>
        <end position="1478"/>
    </location>
</feature>
<comment type="caution">
    <text evidence="3">The sequence shown here is derived from an EMBL/GenBank/DDBJ whole genome shotgun (WGS) entry which is preliminary data.</text>
</comment>
<dbReference type="SUPFAM" id="SSF48425">
    <property type="entry name" value="Sec7 domain"/>
    <property type="match status" value="1"/>
</dbReference>
<name>A0A3D8SEY0_9HELO</name>
<feature type="compositionally biased region" description="Polar residues" evidence="1">
    <location>
        <begin position="199"/>
        <end position="212"/>
    </location>
</feature>
<feature type="compositionally biased region" description="Polar residues" evidence="1">
    <location>
        <begin position="1160"/>
        <end position="1178"/>
    </location>
</feature>
<dbReference type="PROSITE" id="PS50190">
    <property type="entry name" value="SEC7"/>
    <property type="match status" value="1"/>
</dbReference>
<dbReference type="Pfam" id="PF15410">
    <property type="entry name" value="PH_9"/>
    <property type="match status" value="1"/>
</dbReference>
<feature type="region of interest" description="Disordered" evidence="1">
    <location>
        <begin position="1139"/>
        <end position="1178"/>
    </location>
</feature>
<dbReference type="GO" id="GO:0032012">
    <property type="term" value="P:regulation of ARF protein signal transduction"/>
    <property type="evidence" value="ECO:0007669"/>
    <property type="project" value="InterPro"/>
</dbReference>
<evidence type="ECO:0000313" key="4">
    <source>
        <dbReference type="Proteomes" id="UP000256645"/>
    </source>
</evidence>
<feature type="region of interest" description="Disordered" evidence="1">
    <location>
        <begin position="315"/>
        <end position="366"/>
    </location>
</feature>
<dbReference type="STRING" id="1849047.A0A3D8SEY0"/>
<dbReference type="PANTHER" id="PTHR10663">
    <property type="entry name" value="GUANYL-NUCLEOTIDE EXCHANGE FACTOR"/>
    <property type="match status" value="1"/>
</dbReference>
<feature type="region of interest" description="Disordered" evidence="1">
    <location>
        <begin position="432"/>
        <end position="502"/>
    </location>
</feature>
<feature type="compositionally biased region" description="Acidic residues" evidence="1">
    <location>
        <begin position="1578"/>
        <end position="1595"/>
    </location>
</feature>
<dbReference type="InterPro" id="IPR000904">
    <property type="entry name" value="Sec7_dom"/>
</dbReference>
<feature type="region of interest" description="Disordered" evidence="1">
    <location>
        <begin position="150"/>
        <end position="255"/>
    </location>
</feature>
<feature type="compositionally biased region" description="Low complexity" evidence="1">
    <location>
        <begin position="696"/>
        <end position="716"/>
    </location>
</feature>
<gene>
    <name evidence="3" type="ORF">BP6252_02497</name>
</gene>
<dbReference type="Gene3D" id="2.30.29.30">
    <property type="entry name" value="Pleckstrin-homology domain (PH domain)/Phosphotyrosine-binding domain (PTB)"/>
    <property type="match status" value="1"/>
</dbReference>
<dbReference type="SMART" id="SM00222">
    <property type="entry name" value="Sec7"/>
    <property type="match status" value="1"/>
</dbReference>
<dbReference type="PANTHER" id="PTHR10663:SF373">
    <property type="entry name" value="PH AND SEC7 DOMAIN-CONTAINING PROTEIN C11E3.11C"/>
    <property type="match status" value="1"/>
</dbReference>
<feature type="region of interest" description="Disordered" evidence="1">
    <location>
        <begin position="757"/>
        <end position="792"/>
    </location>
</feature>
<evidence type="ECO:0000259" key="2">
    <source>
        <dbReference type="PROSITE" id="PS50190"/>
    </source>
</evidence>
<proteinExistence type="predicted"/>
<feature type="compositionally biased region" description="Polar residues" evidence="1">
    <location>
        <begin position="629"/>
        <end position="643"/>
    </location>
</feature>
<dbReference type="Gene3D" id="1.10.1000.11">
    <property type="entry name" value="Arf Nucleotide-binding Site Opener,domain 2"/>
    <property type="match status" value="1"/>
</dbReference>
<feature type="compositionally biased region" description="Basic and acidic residues" evidence="1">
    <location>
        <begin position="1009"/>
        <end position="1022"/>
    </location>
</feature>
<feature type="compositionally biased region" description="Basic and acidic residues" evidence="1">
    <location>
        <begin position="78"/>
        <end position="98"/>
    </location>
</feature>
<dbReference type="EMBL" id="PDLM01000002">
    <property type="protein sequence ID" value="RDW84907.1"/>
    <property type="molecule type" value="Genomic_DNA"/>
</dbReference>
<dbReference type="OrthoDB" id="2157641at2759"/>
<dbReference type="InterPro" id="IPR041681">
    <property type="entry name" value="PH_9"/>
</dbReference>
<dbReference type="Proteomes" id="UP000256645">
    <property type="component" value="Unassembled WGS sequence"/>
</dbReference>
<evidence type="ECO:0000256" key="1">
    <source>
        <dbReference type="SAM" id="MobiDB-lite"/>
    </source>
</evidence>
<feature type="compositionally biased region" description="Basic and acidic residues" evidence="1">
    <location>
        <begin position="215"/>
        <end position="227"/>
    </location>
</feature>
<feature type="compositionally biased region" description="Polar residues" evidence="1">
    <location>
        <begin position="992"/>
        <end position="1005"/>
    </location>
</feature>
<feature type="compositionally biased region" description="Low complexity" evidence="1">
    <location>
        <begin position="316"/>
        <end position="332"/>
    </location>
</feature>
<dbReference type="InterPro" id="IPR023394">
    <property type="entry name" value="Sec7_C_sf"/>
</dbReference>
<dbReference type="GO" id="GO:0005085">
    <property type="term" value="F:guanyl-nucleotide exchange factor activity"/>
    <property type="evidence" value="ECO:0007669"/>
    <property type="project" value="InterPro"/>
</dbReference>
<organism evidence="3 4">
    <name type="scientific">Coleophoma cylindrospora</name>
    <dbReference type="NCBI Taxonomy" id="1849047"/>
    <lineage>
        <taxon>Eukaryota</taxon>
        <taxon>Fungi</taxon>
        <taxon>Dikarya</taxon>
        <taxon>Ascomycota</taxon>
        <taxon>Pezizomycotina</taxon>
        <taxon>Leotiomycetes</taxon>
        <taxon>Helotiales</taxon>
        <taxon>Dermateaceae</taxon>
        <taxon>Coleophoma</taxon>
    </lineage>
</organism>
<feature type="region of interest" description="Disordered" evidence="1">
    <location>
        <begin position="690"/>
        <end position="729"/>
    </location>
</feature>
<sequence length="1595" mass="175752">MQHFDENRVTSPTKRLGVSLNVDTGYNKGKGKEVSPPQTPESKPRLAKASITAANRALRVKTGPRETFLDDITPVDRQSNKENETEPERSRINRDSHDLSLSPRNITRDSLVDHMLLSLDQFSFDNVNFNTSFGQRNPTVEEEQLYSSFNDREEPYPPAQTFTPRQPRGSGHNYSYSSDYDNADDSSRYSDHLARGRRSNSSSNFPTGLNKTKSVRKDTAGNHKFTERGPPIPIPARKTHSRGGKSSSKGSSTASMDMGYAQVTGTQRWTHGLSGRAASFDYGNDQHSITAQADAMAAHLNASVTSFSPYDYEAAPTPTVPGGPRRTRPSSPIMLPESSSLDSMQKLERKRSARSTKSAYKGKPTTAASHMYDYGLQDKNRELPALPAFNKEEPAPAPHVGYGKTKEALPAPIQQQPKERPGFFRRVFGSSKNIHASESLPSHGSNTSAETMERPSSKMQQAGSQNKNPNSQPPPPKEHTHVLSKKPSSFFRRRKKSVSEPEVPVPVPIVPALLPAERENLPQPQASPVSSLRKVMSPYLQSPGRVKQSHTQSTLGSHVSDYTDYDERDIRGFSPEYTPDKNATIRTVRTPSREGLEKSPSTESGLLNPNSSTQAAAADGNAQDGNDVTFLQDNSENGDAHSSATDEKPILAKDANGTKWIPSPAPPVSPSMAPTTTVARDMALVAEYERVHSKRSPSTLARASSPALSSSKSVSAMPENGTTKPKAGADEEWVMLTPTKIPKAPQTNDHRVWLEPTSSEEDLTGSKLSLPKDKQVASVSGSIDPSSKSATSLPIVQIEGESEEDLPSSRKLLTAAEAIRALDELIPAPIDLTPTEGEREKAKKIYDGNEDFIQKEKAAAWMGEEGPVRMRTLLAYMELYEFANLNILAALRNLCGRLVLKAESQQVDRILDTFAKRWCQCNPDHGFKVTDVVHTICYSILLLNTDLHMADIEQKMTRSQFVKNTMPTIRRAVADSAPDAFEPQRPSVLPGKSQTFIDPTSTKQGETPAKAERPSLDVERPSWRNSFRPLPRSDSDLGGNAPTPLDYDTPMDDCGPLVKAPFHGTLRTWEVQVEIVLKDFYISIRNERLPLFGAPTEKPLPTQSSNTLSVFASGMLRRTPSVLSKAPSETQSYLRGRTADTVRAPNGKWTNKNRSRARVYQNSGMASSRTSLDDQSSMWSPSVASSTWSKYSLGKTHTSMSVDSFGSSWHNNDYQQSIGFANALSQAIIREESHTSHTSNSGSEDIRAMPMLEDESLELTGAPWAKEGIVKHKHHLEALDKKAKDRNWTETFAVIEKGYMSLFSFSTKSLRHKAKSKAPGQTVVGGGNWQENAESLGSFLLRQTIASALPSPGYSKARPHVWALSLPTGAVHLFQVGTPDIVKEFVSTANYWSARLSNHPLVGGISNIEFGWSEAIVNNALVTAINEAGRPSTGGARPSMQSSLRGSLDQGPGGAIRGRLPGDRINISEWTPPTQSMRSSTLMEADQLKTLTDYVSGIEEELQKHNLLRNPMQLAFTPRHPNAQKAMANWEKKSSYLLREIVKFRTYIDTLHFAQTSRENTYAERAKEKEMMEHREEEDREDEAESEIEDGPVNG</sequence>
<feature type="compositionally biased region" description="Low complexity" evidence="1">
    <location>
        <begin position="244"/>
        <end position="255"/>
    </location>
</feature>
<feature type="domain" description="SEC7" evidence="2">
    <location>
        <begin position="811"/>
        <end position="979"/>
    </location>
</feature>
<dbReference type="InterPro" id="IPR035999">
    <property type="entry name" value="Sec7_dom_sf"/>
</dbReference>
<dbReference type="InterPro" id="IPR011993">
    <property type="entry name" value="PH-like_dom_sf"/>
</dbReference>
<protein>
    <recommendedName>
        <fullName evidence="2">SEC7 domain-containing protein</fullName>
    </recommendedName>
</protein>
<feature type="compositionally biased region" description="Polar residues" evidence="1">
    <location>
        <begin position="1468"/>
        <end position="1478"/>
    </location>
</feature>
<feature type="region of interest" description="Disordered" evidence="1">
    <location>
        <begin position="975"/>
        <end position="1043"/>
    </location>
</feature>
<feature type="region of interest" description="Disordered" evidence="1">
    <location>
        <begin position="1559"/>
        <end position="1595"/>
    </location>
</feature>
<dbReference type="Pfam" id="PF01369">
    <property type="entry name" value="Sec7"/>
    <property type="match status" value="1"/>
</dbReference>
<feature type="compositionally biased region" description="Low complexity" evidence="1">
    <location>
        <begin position="614"/>
        <end position="627"/>
    </location>
</feature>
<feature type="region of interest" description="Disordered" evidence="1">
    <location>
        <begin position="1"/>
        <end position="103"/>
    </location>
</feature>
<feature type="compositionally biased region" description="Polar residues" evidence="1">
    <location>
        <begin position="432"/>
        <end position="450"/>
    </location>
</feature>
<feature type="compositionally biased region" description="Basic and acidic residues" evidence="1">
    <location>
        <begin position="1561"/>
        <end position="1577"/>
    </location>
</feature>
<reference evidence="3 4" key="1">
    <citation type="journal article" date="2018" name="IMA Fungus">
        <title>IMA Genome-F 9: Draft genome sequence of Annulohypoxylon stygium, Aspergillus mulundensis, Berkeleyomyces basicola (syn. Thielaviopsis basicola), Ceratocystis smalleyi, two Cercospora beticola strains, Coleophoma cylindrospora, Fusarium fracticaudum, Phialophora cf. hyalina, and Morchella septimelata.</title>
        <authorList>
            <person name="Wingfield B.D."/>
            <person name="Bills G.F."/>
            <person name="Dong Y."/>
            <person name="Huang W."/>
            <person name="Nel W.J."/>
            <person name="Swalarsk-Parry B.S."/>
            <person name="Vaghefi N."/>
            <person name="Wilken P.M."/>
            <person name="An Z."/>
            <person name="de Beer Z.W."/>
            <person name="De Vos L."/>
            <person name="Chen L."/>
            <person name="Duong T.A."/>
            <person name="Gao Y."/>
            <person name="Hammerbacher A."/>
            <person name="Kikkert J.R."/>
            <person name="Li Y."/>
            <person name="Li H."/>
            <person name="Li K."/>
            <person name="Li Q."/>
            <person name="Liu X."/>
            <person name="Ma X."/>
            <person name="Naidoo K."/>
            <person name="Pethybridge S.J."/>
            <person name="Sun J."/>
            <person name="Steenkamp E.T."/>
            <person name="van der Nest M.A."/>
            <person name="van Wyk S."/>
            <person name="Wingfield M.J."/>
            <person name="Xiong C."/>
            <person name="Yue Q."/>
            <person name="Zhang X."/>
        </authorList>
    </citation>
    <scope>NUCLEOTIDE SEQUENCE [LARGE SCALE GENOMIC DNA]</scope>
    <source>
        <strain evidence="3 4">BP6252</strain>
    </source>
</reference>
<feature type="compositionally biased region" description="Polar residues" evidence="1">
    <location>
        <begin position="777"/>
        <end position="792"/>
    </location>
</feature>